<accession>A0AAE1GE97</accession>
<reference evidence="2" key="1">
    <citation type="submission" date="2023-10" db="EMBL/GenBank/DDBJ databases">
        <title>Genome assemblies of two species of porcelain crab, Petrolisthes cinctipes and Petrolisthes manimaculis (Anomura: Porcellanidae).</title>
        <authorList>
            <person name="Angst P."/>
        </authorList>
    </citation>
    <scope>NUCLEOTIDE SEQUENCE</scope>
    <source>
        <strain evidence="2">PB745_01</strain>
        <tissue evidence="2">Gill</tissue>
    </source>
</reference>
<protein>
    <submittedName>
        <fullName evidence="2">Uncharacterized protein</fullName>
    </submittedName>
</protein>
<organism evidence="2 3">
    <name type="scientific">Petrolisthes cinctipes</name>
    <name type="common">Flat porcelain crab</name>
    <dbReference type="NCBI Taxonomy" id="88211"/>
    <lineage>
        <taxon>Eukaryota</taxon>
        <taxon>Metazoa</taxon>
        <taxon>Ecdysozoa</taxon>
        <taxon>Arthropoda</taxon>
        <taxon>Crustacea</taxon>
        <taxon>Multicrustacea</taxon>
        <taxon>Malacostraca</taxon>
        <taxon>Eumalacostraca</taxon>
        <taxon>Eucarida</taxon>
        <taxon>Decapoda</taxon>
        <taxon>Pleocyemata</taxon>
        <taxon>Anomura</taxon>
        <taxon>Galatheoidea</taxon>
        <taxon>Porcellanidae</taxon>
        <taxon>Petrolisthes</taxon>
    </lineage>
</organism>
<dbReference type="Gene3D" id="3.40.50.1110">
    <property type="entry name" value="SGNH hydrolase"/>
    <property type="match status" value="1"/>
</dbReference>
<dbReference type="InterPro" id="IPR036514">
    <property type="entry name" value="SGNH_hydro_sf"/>
</dbReference>
<dbReference type="SUPFAM" id="SSF52266">
    <property type="entry name" value="SGNH hydrolase"/>
    <property type="match status" value="1"/>
</dbReference>
<feature type="region of interest" description="Disordered" evidence="1">
    <location>
        <begin position="1"/>
        <end position="23"/>
    </location>
</feature>
<dbReference type="Proteomes" id="UP001286313">
    <property type="component" value="Unassembled WGS sequence"/>
</dbReference>
<sequence>MATNSLLPENGQTKQLNQLRQDPSLELPTREFLENFHKTDLQKRCRELGFTKILVNKDQLIDMLLKHTQSTGQTMDTTSPTLMIQAPTEVQPPHLNTNDVTQSHTTQLNITQEAHGDDTRPPEVQSLSNDVLQSTCTPTITQPPPTGTATAPDIDVNWTSLTDDSRILRVFNSPVSQNDDTHQLPHLHDISDAEETQLHRISKDLETIKSHLKTKDNEIELLNMEVKSAFTVIGLLQQRISELEQGNGNSRQCEVATNVPTPSFCLLLGDTNFRRVLRSDLDDNCSVKTIVKANMDLLRSWASEKLQAIPSECILYGGLYDILAEKAPENILDCLGSLISDLKVKNSEMKIYVCQVVPLPEFPEIASRISDYNEQLSKWGDRNGVNIVKTPPEFILGTGNVDELCFDVEDDTSCILNRLGVIRLLNTFKKQCPGFSLCKNWENVRRRSSTSYNVRMRKVDQSAQQRGEHHQRQGRAYNTHSSMANVHTPPPPLPLLHSQAILPSPLPPPSPLPHPSPLLHPNITHPLNSYTHPLHGTSPRLHNTATQRFPLRPAPPIVQRQNYHGTHSVPVRRVSPHSYGAAVQSNPPCSMEEEPQTRREVLRNEQYASTPLDRHETEHRARATVIYPHQRHAPHTSHLTPLYTGHVYAHK</sequence>
<gene>
    <name evidence="2" type="ORF">Pcinc_005811</name>
</gene>
<dbReference type="AlphaFoldDB" id="A0AAE1GE97"/>
<feature type="region of interest" description="Disordered" evidence="1">
    <location>
        <begin position="579"/>
        <end position="599"/>
    </location>
</feature>
<comment type="caution">
    <text evidence="2">The sequence shown here is derived from an EMBL/GenBank/DDBJ whole genome shotgun (WGS) entry which is preliminary data.</text>
</comment>
<keyword evidence="3" id="KW-1185">Reference proteome</keyword>
<name>A0AAE1GE97_PETCI</name>
<evidence type="ECO:0000256" key="1">
    <source>
        <dbReference type="SAM" id="MobiDB-lite"/>
    </source>
</evidence>
<evidence type="ECO:0000313" key="3">
    <source>
        <dbReference type="Proteomes" id="UP001286313"/>
    </source>
</evidence>
<evidence type="ECO:0000313" key="2">
    <source>
        <dbReference type="EMBL" id="KAK3890281.1"/>
    </source>
</evidence>
<feature type="compositionally biased region" description="Polar residues" evidence="1">
    <location>
        <begin position="1"/>
        <end position="21"/>
    </location>
</feature>
<proteinExistence type="predicted"/>
<dbReference type="EMBL" id="JAWQEG010000432">
    <property type="protein sequence ID" value="KAK3890281.1"/>
    <property type="molecule type" value="Genomic_DNA"/>
</dbReference>